<dbReference type="OrthoDB" id="419508at2759"/>
<dbReference type="EnsemblMetazoa" id="XM_012206863.1">
    <property type="protein sequence ID" value="XP_012062253.1"/>
    <property type="gene ID" value="LOC105625541"/>
</dbReference>
<comment type="function">
    <text evidence="7">Putative phospholipase.</text>
</comment>
<reference evidence="8" key="2">
    <citation type="submission" date="2016-04" db="UniProtKB">
        <authorList>
            <consortium name="EnsemblMetazoa"/>
        </authorList>
    </citation>
    <scope>IDENTIFICATION</scope>
</reference>
<evidence type="ECO:0000313" key="8">
    <source>
        <dbReference type="EnsemblMetazoa" id="XP_012062253.1"/>
    </source>
</evidence>
<evidence type="ECO:0000313" key="9">
    <source>
        <dbReference type="Proteomes" id="UP000005205"/>
    </source>
</evidence>
<dbReference type="FunCoup" id="A0A158NXJ5">
    <property type="interactions" value="45"/>
</dbReference>
<proteinExistence type="inferred from homology"/>
<name>A0A158NXJ5_ATTCE</name>
<evidence type="ECO:0000256" key="6">
    <source>
        <dbReference type="ARBA" id="ARBA00023180"/>
    </source>
</evidence>
<keyword evidence="6" id="KW-0325">Glycoprotein</keyword>
<evidence type="ECO:0000256" key="2">
    <source>
        <dbReference type="ARBA" id="ARBA00022729"/>
    </source>
</evidence>
<dbReference type="AlphaFoldDB" id="A0A158NXJ5"/>
<evidence type="ECO:0000256" key="7">
    <source>
        <dbReference type="RuleBase" id="RU364138"/>
    </source>
</evidence>
<dbReference type="InterPro" id="IPR043042">
    <property type="entry name" value="PLipase_B-like_dom3"/>
</dbReference>
<dbReference type="Pfam" id="PF04916">
    <property type="entry name" value="Phospholip_B"/>
    <property type="match status" value="1"/>
</dbReference>
<evidence type="ECO:0000256" key="1">
    <source>
        <dbReference type="ARBA" id="ARBA00007835"/>
    </source>
</evidence>
<protein>
    <recommendedName>
        <fullName evidence="7">Phospholipase B-like</fullName>
        <ecNumber evidence="7">3.1.1.-</ecNumber>
    </recommendedName>
</protein>
<dbReference type="PANTHER" id="PTHR12370:SF3">
    <property type="entry name" value="PHOSPHOLIPASE B-LIKE 2-RELATED"/>
    <property type="match status" value="1"/>
</dbReference>
<dbReference type="InParanoid" id="A0A158NXJ5"/>
<evidence type="ECO:0000256" key="5">
    <source>
        <dbReference type="ARBA" id="ARBA00023098"/>
    </source>
</evidence>
<dbReference type="InterPro" id="IPR007000">
    <property type="entry name" value="PLipase_B-like"/>
</dbReference>
<dbReference type="GO" id="GO:0009395">
    <property type="term" value="P:phospholipid catabolic process"/>
    <property type="evidence" value="ECO:0007669"/>
    <property type="project" value="TreeGrafter"/>
</dbReference>
<keyword evidence="2" id="KW-0732">Signal</keyword>
<keyword evidence="4 7" id="KW-0442">Lipid degradation</keyword>
<reference evidence="9" key="1">
    <citation type="journal article" date="2011" name="PLoS Genet.">
        <title>The genome sequence of the leaf-cutter ant Atta cephalotes reveals insights into its obligate symbiotic lifestyle.</title>
        <authorList>
            <person name="Suen G."/>
            <person name="Teiling C."/>
            <person name="Li L."/>
            <person name="Holt C."/>
            <person name="Abouheif E."/>
            <person name="Bornberg-Bauer E."/>
            <person name="Bouffard P."/>
            <person name="Caldera E.J."/>
            <person name="Cash E."/>
            <person name="Cavanaugh A."/>
            <person name="Denas O."/>
            <person name="Elhaik E."/>
            <person name="Fave M.J."/>
            <person name="Gadau J."/>
            <person name="Gibson J.D."/>
            <person name="Graur D."/>
            <person name="Grubbs K.J."/>
            <person name="Hagen D.E."/>
            <person name="Harkins T.T."/>
            <person name="Helmkampf M."/>
            <person name="Hu H."/>
            <person name="Johnson B.R."/>
            <person name="Kim J."/>
            <person name="Marsh S.E."/>
            <person name="Moeller J.A."/>
            <person name="Munoz-Torres M.C."/>
            <person name="Murphy M.C."/>
            <person name="Naughton M.C."/>
            <person name="Nigam S."/>
            <person name="Overson R."/>
            <person name="Rajakumar R."/>
            <person name="Reese J.T."/>
            <person name="Scott J.J."/>
            <person name="Smith C.R."/>
            <person name="Tao S."/>
            <person name="Tsutsui N.D."/>
            <person name="Viljakainen L."/>
            <person name="Wissler L."/>
            <person name="Yandell M.D."/>
            <person name="Zimmer F."/>
            <person name="Taylor J."/>
            <person name="Slater S.C."/>
            <person name="Clifton S.W."/>
            <person name="Warren W.C."/>
            <person name="Elsik C.G."/>
            <person name="Smith C.D."/>
            <person name="Weinstock G.M."/>
            <person name="Gerardo N.M."/>
            <person name="Currie C.R."/>
        </authorList>
    </citation>
    <scope>NUCLEOTIDE SEQUENCE [LARGE SCALE GENOMIC DNA]</scope>
</reference>
<keyword evidence="9" id="KW-1185">Reference proteome</keyword>
<dbReference type="EMBL" id="ADTU01030579">
    <property type="status" value="NOT_ANNOTATED_CDS"/>
    <property type="molecule type" value="Genomic_DNA"/>
</dbReference>
<dbReference type="EC" id="3.1.1.-" evidence="7"/>
<dbReference type="KEGG" id="acep:105625541"/>
<dbReference type="Gene3D" id="3.60.60.20">
    <property type="match status" value="1"/>
</dbReference>
<sequence>YAKMLRLLKKYTFGYHVLPILKTSAPIPSRSTIMSSYPGALSSHDEFYWIQGENREMIIAGTPMTDTNSSLWNFMKAKNQVMSSVRVMAANRLAINGCSWSRNMSLQNGADTTRQWAILEPRDNIVYLVEQLPGLIQTTNVSKQFVSTDILWVIGEVHPKINMIINENKEENNDMTKREIVVRQQSNITTAEHFKKLMRGYSHEKFIIKNEDPVQILTNRGDLEKVDLPFGIIDTKIILADADSVKSFEVTSGPSMLDSTQPFRWSTTFPNVSHIGQPDIFDFDSVTPLWVWL</sequence>
<keyword evidence="5 7" id="KW-0443">Lipid metabolism</keyword>
<dbReference type="PANTHER" id="PTHR12370">
    <property type="entry name" value="PHOSPHOLIPASE B-RELATED"/>
    <property type="match status" value="1"/>
</dbReference>
<evidence type="ECO:0000256" key="4">
    <source>
        <dbReference type="ARBA" id="ARBA00022963"/>
    </source>
</evidence>
<dbReference type="GO" id="GO:0005576">
    <property type="term" value="C:extracellular region"/>
    <property type="evidence" value="ECO:0007669"/>
    <property type="project" value="TreeGrafter"/>
</dbReference>
<evidence type="ECO:0000256" key="3">
    <source>
        <dbReference type="ARBA" id="ARBA00022801"/>
    </source>
</evidence>
<accession>A0A158NXJ5</accession>
<dbReference type="GO" id="GO:0004620">
    <property type="term" value="F:phospholipase activity"/>
    <property type="evidence" value="ECO:0007669"/>
    <property type="project" value="InterPro"/>
</dbReference>
<organism evidence="8 9">
    <name type="scientific">Atta cephalotes</name>
    <name type="common">Leafcutter ant</name>
    <dbReference type="NCBI Taxonomy" id="12957"/>
    <lineage>
        <taxon>Eukaryota</taxon>
        <taxon>Metazoa</taxon>
        <taxon>Ecdysozoa</taxon>
        <taxon>Arthropoda</taxon>
        <taxon>Hexapoda</taxon>
        <taxon>Insecta</taxon>
        <taxon>Pterygota</taxon>
        <taxon>Neoptera</taxon>
        <taxon>Endopterygota</taxon>
        <taxon>Hymenoptera</taxon>
        <taxon>Apocrita</taxon>
        <taxon>Aculeata</taxon>
        <taxon>Formicoidea</taxon>
        <taxon>Formicidae</taxon>
        <taxon>Myrmicinae</taxon>
        <taxon>Atta</taxon>
    </lineage>
</organism>
<gene>
    <name evidence="8" type="primary">105625541</name>
</gene>
<dbReference type="Proteomes" id="UP000005205">
    <property type="component" value="Unassembled WGS sequence"/>
</dbReference>
<keyword evidence="3 7" id="KW-0378">Hydrolase</keyword>
<dbReference type="eggNOG" id="KOG3774">
    <property type="taxonomic scope" value="Eukaryota"/>
</dbReference>
<comment type="similarity">
    <text evidence="1 7">Belongs to the phospholipase B-like family.</text>
</comment>